<feature type="domain" description="Glycosyltransferase 2-like" evidence="4">
    <location>
        <begin position="6"/>
        <end position="172"/>
    </location>
</feature>
<comment type="caution">
    <text evidence="5">The sequence shown here is derived from an EMBL/GenBank/DDBJ whole genome shotgun (WGS) entry which is preliminary data.</text>
</comment>
<proteinExistence type="inferred from homology"/>
<evidence type="ECO:0000313" key="5">
    <source>
        <dbReference type="EMBL" id="PSL40700.1"/>
    </source>
</evidence>
<evidence type="ECO:0000256" key="1">
    <source>
        <dbReference type="ARBA" id="ARBA00006739"/>
    </source>
</evidence>
<evidence type="ECO:0000256" key="3">
    <source>
        <dbReference type="ARBA" id="ARBA00022679"/>
    </source>
</evidence>
<keyword evidence="3 5" id="KW-0808">Transferase</keyword>
<dbReference type="SUPFAM" id="SSF53448">
    <property type="entry name" value="Nucleotide-diphospho-sugar transferases"/>
    <property type="match status" value="1"/>
</dbReference>
<dbReference type="EMBL" id="PYAT01000004">
    <property type="protein sequence ID" value="PSL40700.1"/>
    <property type="molecule type" value="Genomic_DNA"/>
</dbReference>
<dbReference type="InterPro" id="IPR029044">
    <property type="entry name" value="Nucleotide-diphossugar_trans"/>
</dbReference>
<dbReference type="CDD" id="cd00761">
    <property type="entry name" value="Glyco_tranf_GTA_type"/>
    <property type="match status" value="1"/>
</dbReference>
<dbReference type="Gene3D" id="3.90.550.10">
    <property type="entry name" value="Spore Coat Polysaccharide Biosynthesis Protein SpsA, Chain A"/>
    <property type="match status" value="1"/>
</dbReference>
<dbReference type="PANTHER" id="PTHR22916">
    <property type="entry name" value="GLYCOSYLTRANSFERASE"/>
    <property type="match status" value="1"/>
</dbReference>
<dbReference type="GO" id="GO:0016757">
    <property type="term" value="F:glycosyltransferase activity"/>
    <property type="evidence" value="ECO:0007669"/>
    <property type="project" value="UniProtKB-KW"/>
</dbReference>
<evidence type="ECO:0000313" key="6">
    <source>
        <dbReference type="Proteomes" id="UP000242682"/>
    </source>
</evidence>
<dbReference type="OrthoDB" id="396512at2"/>
<keyword evidence="6" id="KW-1185">Reference proteome</keyword>
<dbReference type="Pfam" id="PF00535">
    <property type="entry name" value="Glycos_transf_2"/>
    <property type="match status" value="1"/>
</dbReference>
<dbReference type="InterPro" id="IPR001173">
    <property type="entry name" value="Glyco_trans_2-like"/>
</dbReference>
<accession>A0A2P8H3C9</accession>
<dbReference type="Proteomes" id="UP000242682">
    <property type="component" value="Unassembled WGS sequence"/>
</dbReference>
<gene>
    <name evidence="5" type="ORF">B0H99_104162</name>
</gene>
<evidence type="ECO:0000259" key="4">
    <source>
        <dbReference type="Pfam" id="PF00535"/>
    </source>
</evidence>
<dbReference type="PANTHER" id="PTHR22916:SF51">
    <property type="entry name" value="GLYCOSYLTRANSFERASE EPSH-RELATED"/>
    <property type="match status" value="1"/>
</dbReference>
<organism evidence="5 6">
    <name type="scientific">Planomicrobium soli</name>
    <dbReference type="NCBI Taxonomy" id="1176648"/>
    <lineage>
        <taxon>Bacteria</taxon>
        <taxon>Bacillati</taxon>
        <taxon>Bacillota</taxon>
        <taxon>Bacilli</taxon>
        <taxon>Bacillales</taxon>
        <taxon>Caryophanaceae</taxon>
        <taxon>Planomicrobium</taxon>
    </lineage>
</organism>
<dbReference type="AlphaFoldDB" id="A0A2P8H3C9"/>
<reference evidence="5 6" key="1">
    <citation type="submission" date="2018-03" db="EMBL/GenBank/DDBJ databases">
        <title>Genomic Encyclopedia of Type Strains, Phase III (KMG-III): the genomes of soil and plant-associated and newly described type strains.</title>
        <authorList>
            <person name="Whitman W."/>
        </authorList>
    </citation>
    <scope>NUCLEOTIDE SEQUENCE [LARGE SCALE GENOMIC DNA]</scope>
    <source>
        <strain evidence="5 6">CGMCC 1.12259</strain>
    </source>
</reference>
<protein>
    <submittedName>
        <fullName evidence="5">Glycosyltransferase involved in cell wall biosynthesis</fullName>
    </submittedName>
</protein>
<comment type="similarity">
    <text evidence="1">Belongs to the glycosyltransferase 2 family.</text>
</comment>
<evidence type="ECO:0000256" key="2">
    <source>
        <dbReference type="ARBA" id="ARBA00022676"/>
    </source>
</evidence>
<dbReference type="RefSeq" id="WP_106532917.1">
    <property type="nucleotide sequence ID" value="NZ_PYAT01000004.1"/>
</dbReference>
<name>A0A2P8H3C9_9BACL</name>
<sequence>MSSLISIIIPVYNVELYFKKCIESIINQTYKNLEIILINDGSTDDSGLLCNYYAEKDKRIKVIHKKNGGQSSARNAGLDIASGSYIGFIDSDDYIEADMYELLHSKIIASDSDIAICNSWKVRNDLNTKWPSLTMKECILDSKEAMKLTLEGKYLVVSPCNKLYKSHIFNKLRFEEGKIFEDFSIIPEIFLRSNQIIYTPEFKYFYNIRNDSTMGNVYKKPSIDIIKASKHVIDHLKADYEEIYLSTLWFCIKRVWKWIGIIYSTKKVKENKIFVKEARTFIKTYILDLLKSRKMNFNEKIGVITFLYWDIACQLLYKLKGNKV</sequence>
<keyword evidence="2" id="KW-0328">Glycosyltransferase</keyword>